<reference evidence="1" key="1">
    <citation type="submission" date="2020-04" db="EMBL/GenBank/DDBJ databases">
        <authorList>
            <person name="Broberg M."/>
        </authorList>
    </citation>
    <scope>NUCLEOTIDE SEQUENCE</scope>
</reference>
<name>A0ACA9UQ36_BIOOC</name>
<evidence type="ECO:0000313" key="2">
    <source>
        <dbReference type="Proteomes" id="UP000836387"/>
    </source>
</evidence>
<dbReference type="EMBL" id="CADEHS020000587">
    <property type="protein sequence ID" value="CAG9955417.1"/>
    <property type="molecule type" value="Genomic_DNA"/>
</dbReference>
<sequence>MSPPQITAREFEEWLNGAFIGDPKDAREYCTRTMSPNYLRFSAGGGRTDFERAVEKVTLFRTICRKWEAPVKFIVQEGNKIAVRCTVSMIIGDSPEQNMELMFMAQRVMRVDLKMSGNSQSQSTKRQIDERAWTARTARTDPRVDIN</sequence>
<accession>A0ACA9UQ36</accession>
<comment type="caution">
    <text evidence="1">The sequence shown here is derived from an EMBL/GenBank/DDBJ whole genome shotgun (WGS) entry which is preliminary data.</text>
</comment>
<evidence type="ECO:0000313" key="1">
    <source>
        <dbReference type="EMBL" id="CAG9955417.1"/>
    </source>
</evidence>
<proteinExistence type="predicted"/>
<protein>
    <submittedName>
        <fullName evidence="1">Uncharacterized protein</fullName>
    </submittedName>
</protein>
<reference evidence="1" key="2">
    <citation type="submission" date="2021-10" db="EMBL/GenBank/DDBJ databases">
        <authorList>
            <person name="Piombo E."/>
        </authorList>
    </citation>
    <scope>NUCLEOTIDE SEQUENCE</scope>
</reference>
<keyword evidence="2" id="KW-1185">Reference proteome</keyword>
<dbReference type="Proteomes" id="UP000836387">
    <property type="component" value="Unassembled WGS sequence"/>
</dbReference>
<organism evidence="1 2">
    <name type="scientific">Clonostachys rosea f. rosea IK726</name>
    <dbReference type="NCBI Taxonomy" id="1349383"/>
    <lineage>
        <taxon>Eukaryota</taxon>
        <taxon>Fungi</taxon>
        <taxon>Dikarya</taxon>
        <taxon>Ascomycota</taxon>
        <taxon>Pezizomycotina</taxon>
        <taxon>Sordariomycetes</taxon>
        <taxon>Hypocreomycetidae</taxon>
        <taxon>Hypocreales</taxon>
        <taxon>Bionectriaceae</taxon>
        <taxon>Clonostachys</taxon>
    </lineage>
</organism>
<gene>
    <name evidence="1" type="ORF">CRV2_00019408</name>
</gene>